<keyword evidence="1" id="KW-0812">Transmembrane</keyword>
<reference evidence="2" key="1">
    <citation type="journal article" date="2015" name="Nature">
        <title>Complex archaea that bridge the gap between prokaryotes and eukaryotes.</title>
        <authorList>
            <person name="Spang A."/>
            <person name="Saw J.H."/>
            <person name="Jorgensen S.L."/>
            <person name="Zaremba-Niedzwiedzka K."/>
            <person name="Martijn J."/>
            <person name="Lind A.E."/>
            <person name="van Eijk R."/>
            <person name="Schleper C."/>
            <person name="Guy L."/>
            <person name="Ettema T.J."/>
        </authorList>
    </citation>
    <scope>NUCLEOTIDE SEQUENCE</scope>
</reference>
<proteinExistence type="predicted"/>
<comment type="caution">
    <text evidence="2">The sequence shown here is derived from an EMBL/GenBank/DDBJ whole genome shotgun (WGS) entry which is preliminary data.</text>
</comment>
<protein>
    <submittedName>
        <fullName evidence="2">Uncharacterized protein</fullName>
    </submittedName>
</protein>
<dbReference type="AlphaFoldDB" id="A0A0F9NA89"/>
<evidence type="ECO:0000313" key="2">
    <source>
        <dbReference type="EMBL" id="KKN16465.1"/>
    </source>
</evidence>
<keyword evidence="1" id="KW-0472">Membrane</keyword>
<dbReference type="EMBL" id="LAZR01003612">
    <property type="protein sequence ID" value="KKN16465.1"/>
    <property type="molecule type" value="Genomic_DNA"/>
</dbReference>
<sequence>MLCRYLAWNLILGAAVMLALMEIVSDVTQPAARDEPLTATDSHDWRVELPDIPEHLRAEPAVAEAERVVRSKR</sequence>
<organism evidence="2">
    <name type="scientific">marine sediment metagenome</name>
    <dbReference type="NCBI Taxonomy" id="412755"/>
    <lineage>
        <taxon>unclassified sequences</taxon>
        <taxon>metagenomes</taxon>
        <taxon>ecological metagenomes</taxon>
    </lineage>
</organism>
<evidence type="ECO:0000256" key="1">
    <source>
        <dbReference type="SAM" id="Phobius"/>
    </source>
</evidence>
<name>A0A0F9NA89_9ZZZZ</name>
<gene>
    <name evidence="2" type="ORF">LCGC14_0975740</name>
</gene>
<keyword evidence="1" id="KW-1133">Transmembrane helix</keyword>
<feature type="transmembrane region" description="Helical" evidence="1">
    <location>
        <begin position="6"/>
        <end position="24"/>
    </location>
</feature>
<accession>A0A0F9NA89</accession>